<dbReference type="OrthoDB" id="9795355at2"/>
<accession>A0A1T4L8Y1</accession>
<dbReference type="RefSeq" id="WP_078693294.1">
    <property type="nucleotide sequence ID" value="NZ_FUWX01000006.1"/>
</dbReference>
<dbReference type="InterPro" id="IPR014718">
    <property type="entry name" value="GH-type_carb-bd"/>
</dbReference>
<dbReference type="STRING" id="180163.SAMN02745174_00751"/>
<name>A0A1T4L8Y1_9FUSO</name>
<dbReference type="Pfam" id="PF01263">
    <property type="entry name" value="Aldose_epim"/>
    <property type="match status" value="1"/>
</dbReference>
<dbReference type="GO" id="GO:0005975">
    <property type="term" value="P:carbohydrate metabolic process"/>
    <property type="evidence" value="ECO:0007669"/>
    <property type="project" value="InterPro"/>
</dbReference>
<sequence>MYRLENELLKIEIESKGAELKSVFGKIDKIEYIWPGTEGSFQKSAPNLFPFIGNIKNGEINYPYKGKRIILPMDKHGFVRDMEFELIKEEKDILEFQLKWNELLKSKYPYEFLFKVKYELKENILIQSYIVENIDEEPMFYHVGGHTAFNCEYMKEDKFEDYYLKFYDKKCIEYNMDKGGQFVSSEKINLDLEDPFKLYKKRFKEHAYVLDEIKNKKISLRKNNSKNGVDIEFEDFPLVTLWSSGDNSKFICLEPWVGTTDFIENSGKVEEKYLIEQLEPKNKKEYKQIMKFM</sequence>
<evidence type="ECO:0000313" key="2">
    <source>
        <dbReference type="Proteomes" id="UP000191153"/>
    </source>
</evidence>
<keyword evidence="2" id="KW-1185">Reference proteome</keyword>
<dbReference type="Proteomes" id="UP000191153">
    <property type="component" value="Unassembled WGS sequence"/>
</dbReference>
<dbReference type="GO" id="GO:0030246">
    <property type="term" value="F:carbohydrate binding"/>
    <property type="evidence" value="ECO:0007669"/>
    <property type="project" value="InterPro"/>
</dbReference>
<organism evidence="1 2">
    <name type="scientific">Cetobacterium ceti</name>
    <dbReference type="NCBI Taxonomy" id="180163"/>
    <lineage>
        <taxon>Bacteria</taxon>
        <taxon>Fusobacteriati</taxon>
        <taxon>Fusobacteriota</taxon>
        <taxon>Fusobacteriia</taxon>
        <taxon>Fusobacteriales</taxon>
        <taxon>Fusobacteriaceae</taxon>
        <taxon>Cetobacterium</taxon>
    </lineage>
</organism>
<protein>
    <submittedName>
        <fullName evidence="1">Galactose mutarotase</fullName>
    </submittedName>
</protein>
<dbReference type="EMBL" id="FUWX01000006">
    <property type="protein sequence ID" value="SJZ51215.1"/>
    <property type="molecule type" value="Genomic_DNA"/>
</dbReference>
<proteinExistence type="predicted"/>
<evidence type="ECO:0000313" key="1">
    <source>
        <dbReference type="EMBL" id="SJZ51215.1"/>
    </source>
</evidence>
<dbReference type="Gene3D" id="2.70.98.10">
    <property type="match status" value="1"/>
</dbReference>
<reference evidence="1 2" key="1">
    <citation type="submission" date="2017-02" db="EMBL/GenBank/DDBJ databases">
        <authorList>
            <person name="Peterson S.W."/>
        </authorList>
    </citation>
    <scope>NUCLEOTIDE SEQUENCE [LARGE SCALE GENOMIC DNA]</scope>
    <source>
        <strain evidence="1 2">ATCC 700028</strain>
    </source>
</reference>
<dbReference type="InterPro" id="IPR011013">
    <property type="entry name" value="Gal_mutarotase_sf_dom"/>
</dbReference>
<dbReference type="GO" id="GO:0016853">
    <property type="term" value="F:isomerase activity"/>
    <property type="evidence" value="ECO:0007669"/>
    <property type="project" value="InterPro"/>
</dbReference>
<dbReference type="InterPro" id="IPR008183">
    <property type="entry name" value="Aldose_1/G6P_1-epimerase"/>
</dbReference>
<dbReference type="SUPFAM" id="SSF74650">
    <property type="entry name" value="Galactose mutarotase-like"/>
    <property type="match status" value="1"/>
</dbReference>
<gene>
    <name evidence="1" type="ORF">SAMN02745174_00751</name>
</gene>
<dbReference type="AlphaFoldDB" id="A0A1T4L8Y1"/>